<feature type="transmembrane region" description="Helical" evidence="1">
    <location>
        <begin position="33"/>
        <end position="52"/>
    </location>
</feature>
<keyword evidence="1" id="KW-1133">Transmembrane helix</keyword>
<evidence type="ECO:0000313" key="3">
    <source>
        <dbReference type="EMBL" id="MCU4751636.1"/>
    </source>
</evidence>
<feature type="transmembrane region" description="Helical" evidence="1">
    <location>
        <begin position="261"/>
        <end position="278"/>
    </location>
</feature>
<dbReference type="SMART" id="SM00014">
    <property type="entry name" value="acidPPc"/>
    <property type="match status" value="1"/>
</dbReference>
<evidence type="ECO:0000256" key="1">
    <source>
        <dbReference type="SAM" id="Phobius"/>
    </source>
</evidence>
<dbReference type="PANTHER" id="PTHR14969:SF13">
    <property type="entry name" value="AT30094P"/>
    <property type="match status" value="1"/>
</dbReference>
<protein>
    <submittedName>
        <fullName evidence="3">Phosphatase PAP2 family protein</fullName>
    </submittedName>
</protein>
<evidence type="ECO:0000313" key="4">
    <source>
        <dbReference type="Proteomes" id="UP001321047"/>
    </source>
</evidence>
<dbReference type="RefSeq" id="WP_342807621.1">
    <property type="nucleotide sequence ID" value="NZ_JAOPJZ010000003.1"/>
</dbReference>
<organism evidence="3 4">
    <name type="scientific">Natronosalvus hydrolyticus</name>
    <dbReference type="NCBI Taxonomy" id="2979988"/>
    <lineage>
        <taxon>Archaea</taxon>
        <taxon>Methanobacteriati</taxon>
        <taxon>Methanobacteriota</taxon>
        <taxon>Stenosarchaea group</taxon>
        <taxon>Halobacteria</taxon>
        <taxon>Halobacteriales</taxon>
        <taxon>Natrialbaceae</taxon>
        <taxon>Natronosalvus</taxon>
    </lineage>
</organism>
<dbReference type="CDD" id="cd03392">
    <property type="entry name" value="PAP2_like_2"/>
    <property type="match status" value="1"/>
</dbReference>
<feature type="transmembrane region" description="Helical" evidence="1">
    <location>
        <begin position="175"/>
        <end position="192"/>
    </location>
</feature>
<evidence type="ECO:0000259" key="2">
    <source>
        <dbReference type="SMART" id="SM00014"/>
    </source>
</evidence>
<proteinExistence type="predicted"/>
<dbReference type="Pfam" id="PF01569">
    <property type="entry name" value="PAP2"/>
    <property type="match status" value="1"/>
</dbReference>
<dbReference type="EMBL" id="JAOPJZ010000003">
    <property type="protein sequence ID" value="MCU4751636.1"/>
    <property type="molecule type" value="Genomic_DNA"/>
</dbReference>
<dbReference type="SUPFAM" id="SSF48317">
    <property type="entry name" value="Acid phosphatase/Vanadium-dependent haloperoxidase"/>
    <property type="match status" value="1"/>
</dbReference>
<comment type="caution">
    <text evidence="3">The sequence shown here is derived from an EMBL/GenBank/DDBJ whole genome shotgun (WGS) entry which is preliminary data.</text>
</comment>
<keyword evidence="1" id="KW-0812">Transmembrane</keyword>
<accession>A0AAP2Z6Q2</accession>
<feature type="transmembrane region" description="Helical" evidence="1">
    <location>
        <begin position="103"/>
        <end position="120"/>
    </location>
</feature>
<dbReference type="Proteomes" id="UP001321047">
    <property type="component" value="Unassembled WGS sequence"/>
</dbReference>
<dbReference type="AlphaFoldDB" id="A0AAP2Z6Q2"/>
<sequence length="313" mass="33462">MVREALESLLFDQSTNEAIREALPEWGITFFELFTHLGDGAALIIFATLLYWFGAESRRQRRVLVIAIGIGALAISAGMKGIFVRPRPDLADGYGGYSFPSAHALGSAAFYGSLAVVADTGTRAQRYFLAGTVILLIAFSRIVIGVHYVGDVLVGVIVGLLFVAILLRDSTPEPGFVFILAGVIALVALLLGSTEFTTMTTGASLGATVAWYTIADASSNPRGASILFLAYLCLPLIIALRTATSVLGTPDLGSAQWTLEIVGYAIATGLILAVPVIAEQLNDWPPVEWLQGRLPFTGRTIDPEKLQRTQTDD</sequence>
<gene>
    <name evidence="3" type="ORF">OB919_06530</name>
</gene>
<keyword evidence="1" id="KW-0472">Membrane</keyword>
<reference evidence="3 4" key="1">
    <citation type="submission" date="2022-09" db="EMBL/GenBank/DDBJ databases">
        <title>Enrichment on poylsaccharides allowed isolation of novel metabolic and taxonomic groups of Haloarchaea.</title>
        <authorList>
            <person name="Sorokin D.Y."/>
            <person name="Elcheninov A.G."/>
            <person name="Khizhniak T.V."/>
            <person name="Kolganova T.V."/>
            <person name="Kublanov I.V."/>
        </authorList>
    </citation>
    <scope>NUCLEOTIDE SEQUENCE [LARGE SCALE GENOMIC DNA]</scope>
    <source>
        <strain evidence="3 4">AArc-curdl1</strain>
    </source>
</reference>
<dbReference type="PANTHER" id="PTHR14969">
    <property type="entry name" value="SPHINGOSINE-1-PHOSPHATE PHOSPHOHYDROLASE"/>
    <property type="match status" value="1"/>
</dbReference>
<dbReference type="InterPro" id="IPR036938">
    <property type="entry name" value="PAP2/HPO_sf"/>
</dbReference>
<dbReference type="InterPro" id="IPR000326">
    <property type="entry name" value="PAP2/HPO"/>
</dbReference>
<feature type="transmembrane region" description="Helical" evidence="1">
    <location>
        <begin position="127"/>
        <end position="146"/>
    </location>
</feature>
<keyword evidence="4" id="KW-1185">Reference proteome</keyword>
<feature type="domain" description="Phosphatidic acid phosphatase type 2/haloperoxidase" evidence="2">
    <location>
        <begin position="63"/>
        <end position="167"/>
    </location>
</feature>
<name>A0AAP2Z6Q2_9EURY</name>
<feature type="transmembrane region" description="Helical" evidence="1">
    <location>
        <begin position="64"/>
        <end position="83"/>
    </location>
</feature>
<feature type="transmembrane region" description="Helical" evidence="1">
    <location>
        <begin position="226"/>
        <end position="249"/>
    </location>
</feature>
<feature type="transmembrane region" description="Helical" evidence="1">
    <location>
        <begin position="152"/>
        <end position="168"/>
    </location>
</feature>
<dbReference type="Gene3D" id="1.20.144.10">
    <property type="entry name" value="Phosphatidic acid phosphatase type 2/haloperoxidase"/>
    <property type="match status" value="1"/>
</dbReference>